<organism evidence="2">
    <name type="scientific">Dictyoglomus thermophilum</name>
    <dbReference type="NCBI Taxonomy" id="14"/>
    <lineage>
        <taxon>Bacteria</taxon>
        <taxon>Pseudomonadati</taxon>
        <taxon>Dictyoglomota</taxon>
        <taxon>Dictyoglomia</taxon>
        <taxon>Dictyoglomales</taxon>
        <taxon>Dictyoglomaceae</taxon>
        <taxon>Dictyoglomus</taxon>
    </lineage>
</organism>
<evidence type="ECO:0000256" key="1">
    <source>
        <dbReference type="SAM" id="Phobius"/>
    </source>
</evidence>
<reference evidence="2" key="1">
    <citation type="journal article" date="2020" name="mSystems">
        <title>Genome- and Community-Level Interaction Insights into Carbon Utilization and Element Cycling Functions of Hydrothermarchaeota in Hydrothermal Sediment.</title>
        <authorList>
            <person name="Zhou Z."/>
            <person name="Liu Y."/>
            <person name="Xu W."/>
            <person name="Pan J."/>
            <person name="Luo Z.H."/>
            <person name="Li M."/>
        </authorList>
    </citation>
    <scope>NUCLEOTIDE SEQUENCE [LARGE SCALE GENOMIC DNA]</scope>
    <source>
        <strain evidence="2">SpSt-70</strain>
    </source>
</reference>
<gene>
    <name evidence="2" type="ORF">ENU78_01850</name>
</gene>
<dbReference type="AlphaFoldDB" id="A0A7C3PQT1"/>
<sequence>MERIAYLILSIIVIIWLLAIIFGLILAFPVGLIGLLLILAFGLLFIKVLKDRIKSKSEDEKYKDVRW</sequence>
<comment type="caution">
    <text evidence="2">The sequence shown here is derived from an EMBL/GenBank/DDBJ whole genome shotgun (WGS) entry which is preliminary data.</text>
</comment>
<keyword evidence="1" id="KW-0472">Membrane</keyword>
<keyword evidence="1" id="KW-0812">Transmembrane</keyword>
<proteinExistence type="predicted"/>
<feature type="transmembrane region" description="Helical" evidence="1">
    <location>
        <begin position="7"/>
        <end position="26"/>
    </location>
</feature>
<dbReference type="OMA" id="GIVAICW"/>
<keyword evidence="1" id="KW-1133">Transmembrane helix</keyword>
<dbReference type="RefSeq" id="WP_012548121.1">
    <property type="nucleotide sequence ID" value="NZ_VTFL01000002.1"/>
</dbReference>
<dbReference type="EMBL" id="DTDV01000006">
    <property type="protein sequence ID" value="HGK23185.1"/>
    <property type="molecule type" value="Genomic_DNA"/>
</dbReference>
<protein>
    <submittedName>
        <fullName evidence="2">Uncharacterized protein</fullName>
    </submittedName>
</protein>
<accession>A0A7C3PQT1</accession>
<name>A0A7C3PQT1_DICTH</name>
<feature type="transmembrane region" description="Helical" evidence="1">
    <location>
        <begin position="32"/>
        <end position="49"/>
    </location>
</feature>
<evidence type="ECO:0000313" key="2">
    <source>
        <dbReference type="EMBL" id="HGK23185.1"/>
    </source>
</evidence>